<evidence type="ECO:0000313" key="2">
    <source>
        <dbReference type="Proteomes" id="UP000295504"/>
    </source>
</evidence>
<reference evidence="1 2" key="1">
    <citation type="submission" date="2019-03" db="EMBL/GenBank/DDBJ databases">
        <title>Genomic Encyclopedia of Type Strains, Phase IV (KMG-IV): sequencing the most valuable type-strain genomes for metagenomic binning, comparative biology and taxonomic classification.</title>
        <authorList>
            <person name="Goeker M."/>
        </authorList>
    </citation>
    <scope>NUCLEOTIDE SEQUENCE [LARGE SCALE GENOMIC DNA]</scope>
    <source>
        <strain evidence="1 2">DSM 100013</strain>
    </source>
</reference>
<proteinExistence type="predicted"/>
<dbReference type="Proteomes" id="UP000295504">
    <property type="component" value="Unassembled WGS sequence"/>
</dbReference>
<dbReference type="AlphaFoldDB" id="A0A4R2U2D8"/>
<protein>
    <submittedName>
        <fullName evidence="1">Uncharacterized protein</fullName>
    </submittedName>
</protein>
<organism evidence="1 2">
    <name type="scientific">Serpentinicella alkaliphila</name>
    <dbReference type="NCBI Taxonomy" id="1734049"/>
    <lineage>
        <taxon>Bacteria</taxon>
        <taxon>Bacillati</taxon>
        <taxon>Bacillota</taxon>
        <taxon>Clostridia</taxon>
        <taxon>Peptostreptococcales</taxon>
        <taxon>Natronincolaceae</taxon>
        <taxon>Serpentinicella</taxon>
    </lineage>
</organism>
<keyword evidence="2" id="KW-1185">Reference proteome</keyword>
<gene>
    <name evidence="1" type="ORF">EDD79_100148</name>
</gene>
<comment type="caution">
    <text evidence="1">The sequence shown here is derived from an EMBL/GenBank/DDBJ whole genome shotgun (WGS) entry which is preliminary data.</text>
</comment>
<name>A0A4R2U2D8_9FIRM</name>
<dbReference type="RefSeq" id="WP_132847142.1">
    <property type="nucleotide sequence ID" value="NZ_CP058648.1"/>
</dbReference>
<dbReference type="EMBL" id="SLYC01000001">
    <property type="protein sequence ID" value="TCQ07965.1"/>
    <property type="molecule type" value="Genomic_DNA"/>
</dbReference>
<evidence type="ECO:0000313" key="1">
    <source>
        <dbReference type="EMBL" id="TCQ07965.1"/>
    </source>
</evidence>
<accession>A0A4R2U2D8</accession>
<dbReference type="OrthoDB" id="2078434at2"/>
<sequence length="401" mass="46652">MKNIKPKFKIIRGGKTNPKISQTFYSAIATRTRLMGVIALKVHWITTENKNFVQWFLLDAEEHGIYDYASILTFNENELDLYTDRFMGSLGGGKVSISEEDVIYLIKNYGRLNLKFNQPLPPPSFEYDFIIKRKNQLDIQGQEALTAKIYEKIESPIQLVNFFLMKVVANDLPGSRYLYCGEDLNIKLVDKASILLKNTVKLVEEHCDRALYTAKSIIDSDSGYINVVTLVETKKAEDEFRVKSVKVVDKFQVPYELIYKEIKKQEHILVYRIGSCEALERELLIIKPKLLKYEFINGLMFVEYRKNNDHVKNEEYYLGADLLAIYFISDFDEFIICYYDENDMNELQNLLNYIKSKGMLSKPKEIVVEGSVIYQYAQNLEEDFMTFINNIVVTNEIDTDV</sequence>